<feature type="compositionally biased region" description="Pro residues" evidence="1">
    <location>
        <begin position="30"/>
        <end position="39"/>
    </location>
</feature>
<evidence type="ECO:0000313" key="2">
    <source>
        <dbReference type="EMBL" id="KAF8431575.1"/>
    </source>
</evidence>
<sequence>MPRGSLVTQNDAVPRLGPRRCLDRASTRPRSPPPPPPPAIACTPSPRPTCTDTVTRLPMRTARLSFTLARHRNRSSPFRCAWPTHSTSPHFVRTLPLPLPRPCPHIVTLAKA</sequence>
<feature type="non-terminal residue" evidence="2">
    <location>
        <position position="112"/>
    </location>
</feature>
<evidence type="ECO:0000256" key="1">
    <source>
        <dbReference type="SAM" id="MobiDB-lite"/>
    </source>
</evidence>
<feature type="compositionally biased region" description="Polar residues" evidence="1">
    <location>
        <begin position="1"/>
        <end position="11"/>
    </location>
</feature>
<name>A0AAD4BI35_BOLED</name>
<dbReference type="AlphaFoldDB" id="A0AAD4BI35"/>
<evidence type="ECO:0000313" key="3">
    <source>
        <dbReference type="Proteomes" id="UP001194468"/>
    </source>
</evidence>
<reference evidence="2" key="1">
    <citation type="submission" date="2019-10" db="EMBL/GenBank/DDBJ databases">
        <authorList>
            <consortium name="DOE Joint Genome Institute"/>
            <person name="Kuo A."/>
            <person name="Miyauchi S."/>
            <person name="Kiss E."/>
            <person name="Drula E."/>
            <person name="Kohler A."/>
            <person name="Sanchez-Garcia M."/>
            <person name="Andreopoulos B."/>
            <person name="Barry K.W."/>
            <person name="Bonito G."/>
            <person name="Buee M."/>
            <person name="Carver A."/>
            <person name="Chen C."/>
            <person name="Cichocki N."/>
            <person name="Clum A."/>
            <person name="Culley D."/>
            <person name="Crous P.W."/>
            <person name="Fauchery L."/>
            <person name="Girlanda M."/>
            <person name="Hayes R."/>
            <person name="Keri Z."/>
            <person name="LaButti K."/>
            <person name="Lipzen A."/>
            <person name="Lombard V."/>
            <person name="Magnuson J."/>
            <person name="Maillard F."/>
            <person name="Morin E."/>
            <person name="Murat C."/>
            <person name="Nolan M."/>
            <person name="Ohm R."/>
            <person name="Pangilinan J."/>
            <person name="Pereira M."/>
            <person name="Perotto S."/>
            <person name="Peter M."/>
            <person name="Riley R."/>
            <person name="Sitrit Y."/>
            <person name="Stielow B."/>
            <person name="Szollosi G."/>
            <person name="Zifcakova L."/>
            <person name="Stursova M."/>
            <person name="Spatafora J.W."/>
            <person name="Tedersoo L."/>
            <person name="Vaario L.-M."/>
            <person name="Yamada A."/>
            <person name="Yan M."/>
            <person name="Wang P."/>
            <person name="Xu J."/>
            <person name="Bruns T."/>
            <person name="Baldrian P."/>
            <person name="Vilgalys R."/>
            <person name="Henrissat B."/>
            <person name="Grigoriev I.V."/>
            <person name="Hibbett D."/>
            <person name="Nagy L.G."/>
            <person name="Martin F.M."/>
        </authorList>
    </citation>
    <scope>NUCLEOTIDE SEQUENCE</scope>
    <source>
        <strain evidence="2">BED1</strain>
    </source>
</reference>
<comment type="caution">
    <text evidence="2">The sequence shown here is derived from an EMBL/GenBank/DDBJ whole genome shotgun (WGS) entry which is preliminary data.</text>
</comment>
<organism evidence="2 3">
    <name type="scientific">Boletus edulis BED1</name>
    <dbReference type="NCBI Taxonomy" id="1328754"/>
    <lineage>
        <taxon>Eukaryota</taxon>
        <taxon>Fungi</taxon>
        <taxon>Dikarya</taxon>
        <taxon>Basidiomycota</taxon>
        <taxon>Agaricomycotina</taxon>
        <taxon>Agaricomycetes</taxon>
        <taxon>Agaricomycetidae</taxon>
        <taxon>Boletales</taxon>
        <taxon>Boletineae</taxon>
        <taxon>Boletaceae</taxon>
        <taxon>Boletoideae</taxon>
        <taxon>Boletus</taxon>
    </lineage>
</organism>
<reference evidence="2" key="2">
    <citation type="journal article" date="2020" name="Nat. Commun.">
        <title>Large-scale genome sequencing of mycorrhizal fungi provides insights into the early evolution of symbiotic traits.</title>
        <authorList>
            <person name="Miyauchi S."/>
            <person name="Kiss E."/>
            <person name="Kuo A."/>
            <person name="Drula E."/>
            <person name="Kohler A."/>
            <person name="Sanchez-Garcia M."/>
            <person name="Morin E."/>
            <person name="Andreopoulos B."/>
            <person name="Barry K.W."/>
            <person name="Bonito G."/>
            <person name="Buee M."/>
            <person name="Carver A."/>
            <person name="Chen C."/>
            <person name="Cichocki N."/>
            <person name="Clum A."/>
            <person name="Culley D."/>
            <person name="Crous P.W."/>
            <person name="Fauchery L."/>
            <person name="Girlanda M."/>
            <person name="Hayes R.D."/>
            <person name="Keri Z."/>
            <person name="LaButti K."/>
            <person name="Lipzen A."/>
            <person name="Lombard V."/>
            <person name="Magnuson J."/>
            <person name="Maillard F."/>
            <person name="Murat C."/>
            <person name="Nolan M."/>
            <person name="Ohm R.A."/>
            <person name="Pangilinan J."/>
            <person name="Pereira M.F."/>
            <person name="Perotto S."/>
            <person name="Peter M."/>
            <person name="Pfister S."/>
            <person name="Riley R."/>
            <person name="Sitrit Y."/>
            <person name="Stielow J.B."/>
            <person name="Szollosi G."/>
            <person name="Zifcakova L."/>
            <person name="Stursova M."/>
            <person name="Spatafora J.W."/>
            <person name="Tedersoo L."/>
            <person name="Vaario L.M."/>
            <person name="Yamada A."/>
            <person name="Yan M."/>
            <person name="Wang P."/>
            <person name="Xu J."/>
            <person name="Bruns T."/>
            <person name="Baldrian P."/>
            <person name="Vilgalys R."/>
            <person name="Dunand C."/>
            <person name="Henrissat B."/>
            <person name="Grigoriev I.V."/>
            <person name="Hibbett D."/>
            <person name="Nagy L.G."/>
            <person name="Martin F.M."/>
        </authorList>
    </citation>
    <scope>NUCLEOTIDE SEQUENCE</scope>
    <source>
        <strain evidence="2">BED1</strain>
    </source>
</reference>
<accession>A0AAD4BI35</accession>
<protein>
    <submittedName>
        <fullName evidence="2">Uncharacterized protein</fullName>
    </submittedName>
</protein>
<gene>
    <name evidence="2" type="ORF">L210DRAFT_989531</name>
</gene>
<feature type="region of interest" description="Disordered" evidence="1">
    <location>
        <begin position="1"/>
        <end position="54"/>
    </location>
</feature>
<proteinExistence type="predicted"/>
<keyword evidence="3" id="KW-1185">Reference proteome</keyword>
<dbReference type="EMBL" id="WHUW01000048">
    <property type="protein sequence ID" value="KAF8431575.1"/>
    <property type="molecule type" value="Genomic_DNA"/>
</dbReference>
<dbReference type="Proteomes" id="UP001194468">
    <property type="component" value="Unassembled WGS sequence"/>
</dbReference>